<accession>A0A381YKG9</accession>
<proteinExistence type="predicted"/>
<feature type="region of interest" description="Disordered" evidence="1">
    <location>
        <begin position="1"/>
        <end position="20"/>
    </location>
</feature>
<evidence type="ECO:0000256" key="1">
    <source>
        <dbReference type="SAM" id="MobiDB-lite"/>
    </source>
</evidence>
<dbReference type="EMBL" id="UINC01018460">
    <property type="protein sequence ID" value="SVA77558.1"/>
    <property type="molecule type" value="Genomic_DNA"/>
</dbReference>
<dbReference type="AlphaFoldDB" id="A0A381YKG9"/>
<sequence length="56" mass="6462">MERCVEIRPQTPPQNRASQESGMIEVMKAEISGLFLLDLLISIQRHRKHSFHQAGF</sequence>
<name>A0A381YKG9_9ZZZZ</name>
<protein>
    <submittedName>
        <fullName evidence="2">Uncharacterized protein</fullName>
    </submittedName>
</protein>
<reference evidence="2" key="1">
    <citation type="submission" date="2018-05" db="EMBL/GenBank/DDBJ databases">
        <authorList>
            <person name="Lanie J.A."/>
            <person name="Ng W.-L."/>
            <person name="Kazmierczak K.M."/>
            <person name="Andrzejewski T.M."/>
            <person name="Davidsen T.M."/>
            <person name="Wayne K.J."/>
            <person name="Tettelin H."/>
            <person name="Glass J.I."/>
            <person name="Rusch D."/>
            <person name="Podicherti R."/>
            <person name="Tsui H.-C.T."/>
            <person name="Winkler M.E."/>
        </authorList>
    </citation>
    <scope>NUCLEOTIDE SEQUENCE</scope>
</reference>
<evidence type="ECO:0000313" key="2">
    <source>
        <dbReference type="EMBL" id="SVA77558.1"/>
    </source>
</evidence>
<organism evidence="2">
    <name type="scientific">marine metagenome</name>
    <dbReference type="NCBI Taxonomy" id="408172"/>
    <lineage>
        <taxon>unclassified sequences</taxon>
        <taxon>metagenomes</taxon>
        <taxon>ecological metagenomes</taxon>
    </lineage>
</organism>
<gene>
    <name evidence="2" type="ORF">METZ01_LOCUS130412</name>
</gene>